<protein>
    <submittedName>
        <fullName evidence="4">Transglutaminase</fullName>
    </submittedName>
</protein>
<dbReference type="Gene3D" id="3.10.620.30">
    <property type="match status" value="1"/>
</dbReference>
<dbReference type="InterPro" id="IPR002931">
    <property type="entry name" value="Transglutaminase-like"/>
</dbReference>
<dbReference type="RefSeq" id="WP_065540906.1">
    <property type="nucleotide sequence ID" value="NZ_CP015405.2"/>
</dbReference>
<name>A0A1C7I6P3_9FIRM</name>
<reference evidence="4" key="1">
    <citation type="submission" date="2017-04" db="EMBL/GenBank/DDBJ databases">
        <title>Complete Genome Sequences of Twelve Strains of a Stable Defined Moderately Diverse Mouse Microbiota 2 (sDMDMm2).</title>
        <authorList>
            <person name="Uchimura Y."/>
            <person name="Wyss M."/>
            <person name="Brugiroux S."/>
            <person name="Limenitakis J.P."/>
            <person name="Stecher B."/>
            <person name="McCoy K.D."/>
            <person name="Macpherson A.J."/>
        </authorList>
    </citation>
    <scope>NUCLEOTIDE SEQUENCE</scope>
    <source>
        <strain evidence="4">YL58</strain>
    </source>
</reference>
<evidence type="ECO:0000256" key="1">
    <source>
        <dbReference type="SAM" id="MobiDB-lite"/>
    </source>
</evidence>
<dbReference type="STRING" id="1796616.A4V09_02210"/>
<sequence length="321" mass="35269">MTHNRIFHLLCGILAVLCPALILASCSAASASSGSTKKPSTSQAEKKETVRPNTPNVHVPQASGTAVLGAEPLIIDVSHTDQGYIMARYTGDAAKANIQIDGPDGINYKYFITSGPYVTMPLTSGDGSYTISTYENITGDKYAALYSETIDVKLESGFIPYLYPNQYVDFTPESQAVKTAQEQVKTASSDLDAVADIYNYVIETISYDEEKAKTVPNGYLPDLDETLSSCKGICFDYASLMTAMLRSQDIPTKLEIGYSGKVYHAWISVYIKDVGWIDNIIEFDGKSWKRMDPTFASSNKNSKKILKYIGDGSNYTVRYTR</sequence>
<dbReference type="SMART" id="SM00460">
    <property type="entry name" value="TGc"/>
    <property type="match status" value="1"/>
</dbReference>
<keyword evidence="2" id="KW-0732">Signal</keyword>
<feature type="compositionally biased region" description="Low complexity" evidence="1">
    <location>
        <begin position="31"/>
        <end position="42"/>
    </location>
</feature>
<keyword evidence="5" id="KW-1185">Reference proteome</keyword>
<dbReference type="SUPFAM" id="SSF54001">
    <property type="entry name" value="Cysteine proteinases"/>
    <property type="match status" value="1"/>
</dbReference>
<gene>
    <name evidence="4" type="ORF">A4V09_02210</name>
</gene>
<evidence type="ECO:0000259" key="3">
    <source>
        <dbReference type="SMART" id="SM00460"/>
    </source>
</evidence>
<organism evidence="4 5">
    <name type="scientific">Blautia pseudococcoides</name>
    <dbReference type="NCBI Taxonomy" id="1796616"/>
    <lineage>
        <taxon>Bacteria</taxon>
        <taxon>Bacillati</taxon>
        <taxon>Bacillota</taxon>
        <taxon>Clostridia</taxon>
        <taxon>Lachnospirales</taxon>
        <taxon>Lachnospiraceae</taxon>
        <taxon>Blautia</taxon>
    </lineage>
</organism>
<dbReference type="PANTHER" id="PTHR33490:SF6">
    <property type="entry name" value="SLL1049 PROTEIN"/>
    <property type="match status" value="1"/>
</dbReference>
<dbReference type="Pfam" id="PF01841">
    <property type="entry name" value="Transglut_core"/>
    <property type="match status" value="1"/>
</dbReference>
<feature type="signal peptide" evidence="2">
    <location>
        <begin position="1"/>
        <end position="31"/>
    </location>
</feature>
<evidence type="ECO:0000313" key="5">
    <source>
        <dbReference type="Proteomes" id="UP000092574"/>
    </source>
</evidence>
<feature type="domain" description="Transglutaminase-like" evidence="3">
    <location>
        <begin position="226"/>
        <end position="295"/>
    </location>
</feature>
<dbReference type="PROSITE" id="PS51257">
    <property type="entry name" value="PROKAR_LIPOPROTEIN"/>
    <property type="match status" value="1"/>
</dbReference>
<feature type="region of interest" description="Disordered" evidence="1">
    <location>
        <begin position="31"/>
        <end position="61"/>
    </location>
</feature>
<dbReference type="KEGG" id="byl:A4V09_02210"/>
<dbReference type="PANTHER" id="PTHR33490">
    <property type="entry name" value="BLR5614 PROTEIN-RELATED"/>
    <property type="match status" value="1"/>
</dbReference>
<evidence type="ECO:0000256" key="2">
    <source>
        <dbReference type="SAM" id="SignalP"/>
    </source>
</evidence>
<accession>A0A1C7I6P3</accession>
<evidence type="ECO:0000313" key="4">
    <source>
        <dbReference type="EMBL" id="ANU74678.1"/>
    </source>
</evidence>
<proteinExistence type="predicted"/>
<dbReference type="Proteomes" id="UP000092574">
    <property type="component" value="Chromosome"/>
</dbReference>
<dbReference type="OrthoDB" id="1817605at2"/>
<feature type="chain" id="PRO_5008887809" evidence="2">
    <location>
        <begin position="32"/>
        <end position="321"/>
    </location>
</feature>
<dbReference type="InterPro" id="IPR038765">
    <property type="entry name" value="Papain-like_cys_pep_sf"/>
</dbReference>
<dbReference type="EMBL" id="CP015405">
    <property type="protein sequence ID" value="ANU74678.1"/>
    <property type="molecule type" value="Genomic_DNA"/>
</dbReference>
<dbReference type="AlphaFoldDB" id="A0A1C7I6P3"/>